<reference evidence="2 3" key="1">
    <citation type="submission" date="2016-03" db="EMBL/GenBank/DDBJ databases">
        <title>Shallow-sea hydrothermal system.</title>
        <authorList>
            <person name="Tang K."/>
        </authorList>
    </citation>
    <scope>NUCLEOTIDE SEQUENCE [LARGE SCALE GENOMIC DNA]</scope>
    <source>
        <strain evidence="2 3">JLT9</strain>
    </source>
</reference>
<accession>A0A1B1NCS8</accession>
<sequence length="54" mass="6045">MTTGRPDCAGAPKRVRATGWVRDPSRTQSTHCTPTAAGRWQSGHVGRSHRWQRM</sequence>
<keyword evidence="3" id="KW-1185">Reference proteome</keyword>
<protein>
    <submittedName>
        <fullName evidence="2">Uncharacterized protein</fullName>
    </submittedName>
</protein>
<name>A0A1B1NCS8_9MICO</name>
<dbReference type="RefSeq" id="WP_237141316.1">
    <property type="nucleotide sequence ID" value="NZ_CP014989.1"/>
</dbReference>
<gene>
    <name evidence="2" type="ORF">SGUI_1842</name>
</gene>
<evidence type="ECO:0000313" key="2">
    <source>
        <dbReference type="EMBL" id="ANS79238.1"/>
    </source>
</evidence>
<evidence type="ECO:0000256" key="1">
    <source>
        <dbReference type="SAM" id="MobiDB-lite"/>
    </source>
</evidence>
<dbReference type="STRING" id="1758689.SGUI_1842"/>
<organism evidence="2 3">
    <name type="scientific">Serinicoccus hydrothermalis</name>
    <dbReference type="NCBI Taxonomy" id="1758689"/>
    <lineage>
        <taxon>Bacteria</taxon>
        <taxon>Bacillati</taxon>
        <taxon>Actinomycetota</taxon>
        <taxon>Actinomycetes</taxon>
        <taxon>Micrococcales</taxon>
        <taxon>Ornithinimicrobiaceae</taxon>
        <taxon>Serinicoccus</taxon>
    </lineage>
</organism>
<feature type="region of interest" description="Disordered" evidence="1">
    <location>
        <begin position="1"/>
        <end position="54"/>
    </location>
</feature>
<dbReference type="KEGG" id="serj:SGUI_1842"/>
<dbReference type="AlphaFoldDB" id="A0A1B1NCS8"/>
<evidence type="ECO:0000313" key="3">
    <source>
        <dbReference type="Proteomes" id="UP000092482"/>
    </source>
</evidence>
<dbReference type="EMBL" id="CP014989">
    <property type="protein sequence ID" value="ANS79238.1"/>
    <property type="molecule type" value="Genomic_DNA"/>
</dbReference>
<dbReference type="Proteomes" id="UP000092482">
    <property type="component" value="Chromosome"/>
</dbReference>
<proteinExistence type="predicted"/>